<sequence>MSLSAKVKDILHSGESKDRSTADNTKRPPGSFTTEDMEPSETYEGYSKGYEHNKLHKADDPRGGTHGDNNAPRGHAHKDSGVGLTENDPTSYKPSQEPISERRNDPLNGTTESTAAGGLGDTTNLASKEGTSSTTVPSTSEHPHWGDIPSGGVHNSVVGHGSPEDENARHRAVHSGAAQPTRTSGTLESGTFRHRHDRDQSSSNNNPHDTQRLAQENPNRETSDSNFNEGVAGAGAGRTATLGAHELNKRRHADETPTKADQTTEKTHSEEHKGRSFPLLGKDHKDHHKETKEDKYAKEPKKEHESKLGALFHRRGSKDKTETEAKAEQEADKERHSHSKAAPALAAAGSGGAYAATMDRHDDKKRDSTTGTHQNPSAIRGATQYPAAGLGSTRDYSTQGSQPTTALASHDGQRSGNSRTDPQSSTGYDAQSYDPASRSATNPTAQSYQQQGSHGDHGLAKVTAAGLGAGALASHFGHQHSGSTQPSALDSTQGYSFEPQGTQPTQTSTRDPTSQYYQHEGSHRGAGLAAGTAAGLGTKALASHDSSKKHDEDRYLSNDSSQRAQPRATGTGSALGGTSASGFDSSRHEPFPGSHNQSHHSTHHSTLAENANAGKYNTLASGTPPGVKYDDDVDTSRSTQQAHVDTPQKKDNHYGTAAGLGAAAAGAGTAGALSRNRDEKPVDKEDLTHQTEPRTERQLDRDTESHKPITGAVAPRSGVNKPVIHKCQKCGEDNDISQYFTYNAAGKI</sequence>
<feature type="compositionally biased region" description="Basic and acidic residues" evidence="1">
    <location>
        <begin position="281"/>
        <end position="307"/>
    </location>
</feature>
<organism evidence="2 3">
    <name type="scientific">Fusarium redolens</name>
    <dbReference type="NCBI Taxonomy" id="48865"/>
    <lineage>
        <taxon>Eukaryota</taxon>
        <taxon>Fungi</taxon>
        <taxon>Dikarya</taxon>
        <taxon>Ascomycota</taxon>
        <taxon>Pezizomycotina</taxon>
        <taxon>Sordariomycetes</taxon>
        <taxon>Hypocreomycetidae</taxon>
        <taxon>Hypocreales</taxon>
        <taxon>Nectriaceae</taxon>
        <taxon>Fusarium</taxon>
        <taxon>Fusarium redolens species complex</taxon>
    </lineage>
</organism>
<keyword evidence="3" id="KW-1185">Reference proteome</keyword>
<feature type="compositionally biased region" description="Polar residues" evidence="1">
    <location>
        <begin position="394"/>
        <end position="407"/>
    </location>
</feature>
<evidence type="ECO:0000313" key="3">
    <source>
        <dbReference type="Proteomes" id="UP000720189"/>
    </source>
</evidence>
<evidence type="ECO:0000313" key="2">
    <source>
        <dbReference type="EMBL" id="KAH7247334.1"/>
    </source>
</evidence>
<gene>
    <name evidence="2" type="ORF">BKA55DRAFT_514012</name>
</gene>
<feature type="compositionally biased region" description="Basic and acidic residues" evidence="1">
    <location>
        <begin position="545"/>
        <end position="556"/>
    </location>
</feature>
<dbReference type="RefSeq" id="XP_046047917.1">
    <property type="nucleotide sequence ID" value="XM_046187945.1"/>
</dbReference>
<feature type="compositionally biased region" description="Basic and acidic residues" evidence="1">
    <location>
        <begin position="318"/>
        <end position="335"/>
    </location>
</feature>
<feature type="compositionally biased region" description="Basic and acidic residues" evidence="1">
    <location>
        <begin position="252"/>
        <end position="274"/>
    </location>
</feature>
<feature type="compositionally biased region" description="Polar residues" evidence="1">
    <location>
        <begin position="438"/>
        <end position="453"/>
    </location>
</feature>
<feature type="compositionally biased region" description="Basic and acidic residues" evidence="1">
    <location>
        <begin position="49"/>
        <end position="65"/>
    </location>
</feature>
<feature type="compositionally biased region" description="Polar residues" evidence="1">
    <location>
        <begin position="201"/>
        <end position="217"/>
    </location>
</feature>
<dbReference type="AlphaFoldDB" id="A0A9P9KBU7"/>
<reference evidence="2" key="1">
    <citation type="journal article" date="2021" name="Nat. Commun.">
        <title>Genetic determinants of endophytism in the Arabidopsis root mycobiome.</title>
        <authorList>
            <person name="Mesny F."/>
            <person name="Miyauchi S."/>
            <person name="Thiergart T."/>
            <person name="Pickel B."/>
            <person name="Atanasova L."/>
            <person name="Karlsson M."/>
            <person name="Huettel B."/>
            <person name="Barry K.W."/>
            <person name="Haridas S."/>
            <person name="Chen C."/>
            <person name="Bauer D."/>
            <person name="Andreopoulos W."/>
            <person name="Pangilinan J."/>
            <person name="LaButti K."/>
            <person name="Riley R."/>
            <person name="Lipzen A."/>
            <person name="Clum A."/>
            <person name="Drula E."/>
            <person name="Henrissat B."/>
            <person name="Kohler A."/>
            <person name="Grigoriev I.V."/>
            <person name="Martin F.M."/>
            <person name="Hacquard S."/>
        </authorList>
    </citation>
    <scope>NUCLEOTIDE SEQUENCE</scope>
    <source>
        <strain evidence="2">MPI-CAGE-AT-0023</strain>
    </source>
</reference>
<name>A0A9P9KBU7_FUSRE</name>
<feature type="region of interest" description="Disordered" evidence="1">
    <location>
        <begin position="476"/>
        <end position="655"/>
    </location>
</feature>
<dbReference type="Proteomes" id="UP000720189">
    <property type="component" value="Unassembled WGS sequence"/>
</dbReference>
<dbReference type="OrthoDB" id="5244599at2759"/>
<dbReference type="GeneID" id="70217899"/>
<feature type="region of interest" description="Disordered" evidence="1">
    <location>
        <begin position="667"/>
        <end position="717"/>
    </location>
</feature>
<feature type="compositionally biased region" description="Low complexity" evidence="1">
    <location>
        <begin position="568"/>
        <end position="582"/>
    </location>
</feature>
<comment type="caution">
    <text evidence="2">The sequence shown here is derived from an EMBL/GenBank/DDBJ whole genome shotgun (WGS) entry which is preliminary data.</text>
</comment>
<feature type="compositionally biased region" description="Polar residues" evidence="1">
    <location>
        <begin position="121"/>
        <end position="140"/>
    </location>
</feature>
<proteinExistence type="predicted"/>
<protein>
    <submittedName>
        <fullName evidence="2">Uncharacterized protein</fullName>
    </submittedName>
</protein>
<feature type="compositionally biased region" description="Basic and acidic residues" evidence="1">
    <location>
        <begin position="358"/>
        <end position="368"/>
    </location>
</feature>
<feature type="compositionally biased region" description="Polar residues" evidence="1">
    <location>
        <begin position="414"/>
        <end position="429"/>
    </location>
</feature>
<feature type="region of interest" description="Disordered" evidence="1">
    <location>
        <begin position="1"/>
        <end position="462"/>
    </location>
</feature>
<feature type="compositionally biased region" description="Polar residues" evidence="1">
    <location>
        <begin position="178"/>
        <end position="189"/>
    </location>
</feature>
<feature type="compositionally biased region" description="Polar residues" evidence="1">
    <location>
        <begin position="480"/>
        <end position="517"/>
    </location>
</feature>
<feature type="compositionally biased region" description="Low complexity" evidence="1">
    <location>
        <begin position="525"/>
        <end position="541"/>
    </location>
</feature>
<feature type="compositionally biased region" description="Polar residues" evidence="1">
    <location>
        <begin position="87"/>
        <end position="98"/>
    </location>
</feature>
<dbReference type="EMBL" id="JAGMUX010000010">
    <property type="protein sequence ID" value="KAH7247334.1"/>
    <property type="molecule type" value="Genomic_DNA"/>
</dbReference>
<feature type="compositionally biased region" description="Low complexity" evidence="1">
    <location>
        <begin position="341"/>
        <end position="356"/>
    </location>
</feature>
<feature type="compositionally biased region" description="Basic and acidic residues" evidence="1">
    <location>
        <begin position="675"/>
        <end position="707"/>
    </location>
</feature>
<feature type="compositionally biased region" description="Low complexity" evidence="1">
    <location>
        <begin position="150"/>
        <end position="161"/>
    </location>
</feature>
<accession>A0A9P9KBU7</accession>
<feature type="compositionally biased region" description="Basic and acidic residues" evidence="1">
    <location>
        <begin position="1"/>
        <end position="26"/>
    </location>
</feature>
<evidence type="ECO:0000256" key="1">
    <source>
        <dbReference type="SAM" id="MobiDB-lite"/>
    </source>
</evidence>